<dbReference type="Proteomes" id="UP000515908">
    <property type="component" value="Chromosome 28"/>
</dbReference>
<feature type="compositionally biased region" description="Polar residues" evidence="1">
    <location>
        <begin position="144"/>
        <end position="156"/>
    </location>
</feature>
<sequence length="183" mass="19852">MLNLNFNGLSGCIPQSYTTANYPSLNGMLLAENPQLTGCVPPSWKELTSPLFNSYTILRQSNPALISNNCTPDPRCAVEPTKPDKRGLSGGAIAGIVVACVVVFLVVLFFIVFLCCRRTHKKGSKTVERAVTSNVLDDARRDSNTSSCTPMATAGSNRAVEGRSNPRNQKTSTTGYSYYDDLY</sequence>
<protein>
    <recommendedName>
        <fullName evidence="5">Leucine rich repeat</fullName>
    </recommendedName>
</protein>
<organism evidence="3 4">
    <name type="scientific">Angomonas deanei</name>
    <dbReference type="NCBI Taxonomy" id="59799"/>
    <lineage>
        <taxon>Eukaryota</taxon>
        <taxon>Discoba</taxon>
        <taxon>Euglenozoa</taxon>
        <taxon>Kinetoplastea</taxon>
        <taxon>Metakinetoplastina</taxon>
        <taxon>Trypanosomatida</taxon>
        <taxon>Trypanosomatidae</taxon>
        <taxon>Strigomonadinae</taxon>
        <taxon>Angomonas</taxon>
    </lineage>
</organism>
<keyword evidence="2" id="KW-1133">Transmembrane helix</keyword>
<name>A0A7G2CUH7_9TRYP</name>
<evidence type="ECO:0000256" key="1">
    <source>
        <dbReference type="SAM" id="MobiDB-lite"/>
    </source>
</evidence>
<feature type="compositionally biased region" description="Polar residues" evidence="1">
    <location>
        <begin position="165"/>
        <end position="176"/>
    </location>
</feature>
<reference evidence="3 4" key="1">
    <citation type="submission" date="2020-08" db="EMBL/GenBank/DDBJ databases">
        <authorList>
            <person name="Newling K."/>
            <person name="Davey J."/>
            <person name="Forrester S."/>
        </authorList>
    </citation>
    <scope>NUCLEOTIDE SEQUENCE [LARGE SCALE GENOMIC DNA]</scope>
    <source>
        <strain evidence="4">Crithidia deanei Carvalho (ATCC PRA-265)</strain>
    </source>
</reference>
<dbReference type="PANTHER" id="PTHR48010:SF58">
    <property type="entry name" value="RECEPTOR PROTEIN KINASE-LIKE PROTEIN ZAR1"/>
    <property type="match status" value="1"/>
</dbReference>
<dbReference type="VEuPathDB" id="TriTrypDB:ADEAN_001026800"/>
<proteinExistence type="predicted"/>
<dbReference type="PANTHER" id="PTHR48010">
    <property type="entry name" value="OS05G0588300 PROTEIN"/>
    <property type="match status" value="1"/>
</dbReference>
<evidence type="ECO:0000313" key="4">
    <source>
        <dbReference type="Proteomes" id="UP000515908"/>
    </source>
</evidence>
<keyword evidence="4" id="KW-1185">Reference proteome</keyword>
<evidence type="ECO:0000313" key="3">
    <source>
        <dbReference type="EMBL" id="CAD2222721.1"/>
    </source>
</evidence>
<accession>A0A7G2CUH7</accession>
<keyword evidence="2" id="KW-0812">Transmembrane</keyword>
<dbReference type="AlphaFoldDB" id="A0A7G2CUH7"/>
<dbReference type="EMBL" id="LR877172">
    <property type="protein sequence ID" value="CAD2222721.1"/>
    <property type="molecule type" value="Genomic_DNA"/>
</dbReference>
<feature type="transmembrane region" description="Helical" evidence="2">
    <location>
        <begin position="92"/>
        <end position="116"/>
    </location>
</feature>
<evidence type="ECO:0000256" key="2">
    <source>
        <dbReference type="SAM" id="Phobius"/>
    </source>
</evidence>
<keyword evidence="2" id="KW-0472">Membrane</keyword>
<gene>
    <name evidence="3" type="ORF">ADEAN_001026800</name>
</gene>
<dbReference type="InterPro" id="IPR050994">
    <property type="entry name" value="At_inactive_RLKs"/>
</dbReference>
<feature type="region of interest" description="Disordered" evidence="1">
    <location>
        <begin position="140"/>
        <end position="183"/>
    </location>
</feature>
<evidence type="ECO:0008006" key="5">
    <source>
        <dbReference type="Google" id="ProtNLM"/>
    </source>
</evidence>